<dbReference type="SUPFAM" id="SSF88723">
    <property type="entry name" value="PIN domain-like"/>
    <property type="match status" value="1"/>
</dbReference>
<dbReference type="InterPro" id="IPR029060">
    <property type="entry name" value="PIN-like_dom_sf"/>
</dbReference>
<gene>
    <name evidence="1" type="ORF">GCM10023321_82150</name>
</gene>
<proteinExistence type="predicted"/>
<accession>A0ABP9REG4</accession>
<evidence type="ECO:0008006" key="3">
    <source>
        <dbReference type="Google" id="ProtNLM"/>
    </source>
</evidence>
<comment type="caution">
    <text evidence="1">The sequence shown here is derived from an EMBL/GenBank/DDBJ whole genome shotgun (WGS) entry which is preliminary data.</text>
</comment>
<protein>
    <recommendedName>
        <fullName evidence="3">PIN domain-containing protein</fullName>
    </recommendedName>
</protein>
<keyword evidence="2" id="KW-1185">Reference proteome</keyword>
<evidence type="ECO:0000313" key="2">
    <source>
        <dbReference type="Proteomes" id="UP001428817"/>
    </source>
</evidence>
<evidence type="ECO:0000313" key="1">
    <source>
        <dbReference type="EMBL" id="GAA5175656.1"/>
    </source>
</evidence>
<dbReference type="EMBL" id="BAABJP010000067">
    <property type="protein sequence ID" value="GAA5175656.1"/>
    <property type="molecule type" value="Genomic_DNA"/>
</dbReference>
<sequence length="126" mass="13649">MIGGRVLDASAVMAFASQRSVYAAALVWTVVEEHMVLVLPSAAVAAAWSQLEAKYHPVLEVLLRLPNTVIDDLDADRARAVGQLEPGDLEAAHAVACAQRRGWPLVTTDATRYKEFNVEVPAEEIP</sequence>
<name>A0ABP9REG4_9PSEU</name>
<organism evidence="1 2">
    <name type="scientific">Pseudonocardia eucalypti</name>
    <dbReference type="NCBI Taxonomy" id="648755"/>
    <lineage>
        <taxon>Bacteria</taxon>
        <taxon>Bacillati</taxon>
        <taxon>Actinomycetota</taxon>
        <taxon>Actinomycetes</taxon>
        <taxon>Pseudonocardiales</taxon>
        <taxon>Pseudonocardiaceae</taxon>
        <taxon>Pseudonocardia</taxon>
    </lineage>
</organism>
<dbReference type="Proteomes" id="UP001428817">
    <property type="component" value="Unassembled WGS sequence"/>
</dbReference>
<dbReference type="RefSeq" id="WP_185060722.1">
    <property type="nucleotide sequence ID" value="NZ_BAABJP010000067.1"/>
</dbReference>
<reference evidence="2" key="1">
    <citation type="journal article" date="2019" name="Int. J. Syst. Evol. Microbiol.">
        <title>The Global Catalogue of Microorganisms (GCM) 10K type strain sequencing project: providing services to taxonomists for standard genome sequencing and annotation.</title>
        <authorList>
            <consortium name="The Broad Institute Genomics Platform"/>
            <consortium name="The Broad Institute Genome Sequencing Center for Infectious Disease"/>
            <person name="Wu L."/>
            <person name="Ma J."/>
        </authorList>
    </citation>
    <scope>NUCLEOTIDE SEQUENCE [LARGE SCALE GENOMIC DNA]</scope>
    <source>
        <strain evidence="2">JCM 18303</strain>
    </source>
</reference>